<name>A0A8J3EG27_9RHOB</name>
<dbReference type="Gene3D" id="1.10.10.800">
    <property type="match status" value="1"/>
</dbReference>
<dbReference type="PANTHER" id="PTHR47751">
    <property type="entry name" value="SUPERFAMILY HYDROLASE, PUTATIVE (AFU_ORTHOLOGUE AFUA_2G16580)-RELATED"/>
    <property type="match status" value="1"/>
</dbReference>
<accession>A0A8J3EG27</accession>
<dbReference type="InterPro" id="IPR006311">
    <property type="entry name" value="TAT_signal"/>
</dbReference>
<evidence type="ECO:0000313" key="3">
    <source>
        <dbReference type="Proteomes" id="UP000617145"/>
    </source>
</evidence>
<gene>
    <name evidence="2" type="ORF">GCM10011415_14710</name>
</gene>
<dbReference type="Gene3D" id="3.40.50.1820">
    <property type="entry name" value="alpha/beta hydrolase"/>
    <property type="match status" value="1"/>
</dbReference>
<dbReference type="PANTHER" id="PTHR47751:SF1">
    <property type="entry name" value="SUPERFAMILY HYDROLASE, PUTATIVE (AFU_ORTHOLOGUE AFUA_2G16580)-RELATED"/>
    <property type="match status" value="1"/>
</dbReference>
<proteinExistence type="predicted"/>
<dbReference type="InterPro" id="IPR029058">
    <property type="entry name" value="AB_hydrolase_fold"/>
</dbReference>
<dbReference type="RefSeq" id="WP_188789567.1">
    <property type="nucleotide sequence ID" value="NZ_BMJV01000002.1"/>
</dbReference>
<protein>
    <submittedName>
        <fullName evidence="2">Membrane protein</fullName>
    </submittedName>
</protein>
<sequence>MTTPTTSTDPLDPARRELLLNAGLGAAALGMVALSAEAALAQATTEWDKTFPQSDRVDHRKVSFTNRYGIALVGDLYLPKDRGEAPLPALAVAGPFGAVKEQAAGLYAQEMAERGFAAVAFDPSYIGESGGAPRYVASPDINTEDFMAAVDFLGLQEAVDRDRIGMIGICGFGGMALNAASPDKRVKAVAVTSMYDMSRVNARGYFDVMTEEDRTEALTAMSLQRWEDAASDEAPKLAGGLPDTLDGIDNPVIAMYHAYYKTDRGYHSRSLNSNGGWNVTSAMSFMNMPQLTYIHEISPRPALIIAGSEAHSRYFSEDVYAAARDPKELVIIDGADHCDLYDQKDIIPFDRLQAFFEGHLA</sequence>
<dbReference type="Proteomes" id="UP000617145">
    <property type="component" value="Unassembled WGS sequence"/>
</dbReference>
<dbReference type="AlphaFoldDB" id="A0A8J3EG27"/>
<dbReference type="SUPFAM" id="SSF53474">
    <property type="entry name" value="alpha/beta-Hydrolases"/>
    <property type="match status" value="1"/>
</dbReference>
<reference evidence="2" key="2">
    <citation type="submission" date="2020-09" db="EMBL/GenBank/DDBJ databases">
        <authorList>
            <person name="Sun Q."/>
            <person name="Zhou Y."/>
        </authorList>
    </citation>
    <scope>NUCLEOTIDE SEQUENCE</scope>
    <source>
        <strain evidence="2">CGMCC 1.15762</strain>
    </source>
</reference>
<evidence type="ECO:0000313" key="2">
    <source>
        <dbReference type="EMBL" id="GGG68533.1"/>
    </source>
</evidence>
<dbReference type="Pfam" id="PF02129">
    <property type="entry name" value="Peptidase_S15"/>
    <property type="match status" value="1"/>
</dbReference>
<comment type="caution">
    <text evidence="2">The sequence shown here is derived from an EMBL/GenBank/DDBJ whole genome shotgun (WGS) entry which is preliminary data.</text>
</comment>
<keyword evidence="3" id="KW-1185">Reference proteome</keyword>
<reference evidence="2" key="1">
    <citation type="journal article" date="2014" name="Int. J. Syst. Evol. Microbiol.">
        <title>Complete genome sequence of Corynebacterium casei LMG S-19264T (=DSM 44701T), isolated from a smear-ripened cheese.</title>
        <authorList>
            <consortium name="US DOE Joint Genome Institute (JGI-PGF)"/>
            <person name="Walter F."/>
            <person name="Albersmeier A."/>
            <person name="Kalinowski J."/>
            <person name="Ruckert C."/>
        </authorList>
    </citation>
    <scope>NUCLEOTIDE SEQUENCE</scope>
    <source>
        <strain evidence="2">CGMCC 1.15762</strain>
    </source>
</reference>
<dbReference type="PROSITE" id="PS51318">
    <property type="entry name" value="TAT"/>
    <property type="match status" value="1"/>
</dbReference>
<feature type="domain" description="Xaa-Pro dipeptidyl-peptidase-like" evidence="1">
    <location>
        <begin position="69"/>
        <end position="199"/>
    </location>
</feature>
<dbReference type="InterPro" id="IPR051411">
    <property type="entry name" value="Polyketide_trans_af380"/>
</dbReference>
<organism evidence="2 3">
    <name type="scientific">Salipiger pallidus</name>
    <dbReference type="NCBI Taxonomy" id="1775170"/>
    <lineage>
        <taxon>Bacteria</taxon>
        <taxon>Pseudomonadati</taxon>
        <taxon>Pseudomonadota</taxon>
        <taxon>Alphaproteobacteria</taxon>
        <taxon>Rhodobacterales</taxon>
        <taxon>Roseobacteraceae</taxon>
        <taxon>Salipiger</taxon>
    </lineage>
</organism>
<dbReference type="EMBL" id="BMJV01000002">
    <property type="protein sequence ID" value="GGG68533.1"/>
    <property type="molecule type" value="Genomic_DNA"/>
</dbReference>
<evidence type="ECO:0000259" key="1">
    <source>
        <dbReference type="Pfam" id="PF02129"/>
    </source>
</evidence>
<dbReference type="InterPro" id="IPR000383">
    <property type="entry name" value="Xaa-Pro-like_dom"/>
</dbReference>
<dbReference type="GO" id="GO:0016787">
    <property type="term" value="F:hydrolase activity"/>
    <property type="evidence" value="ECO:0007669"/>
    <property type="project" value="InterPro"/>
</dbReference>